<organism evidence="6 7">
    <name type="scientific">Acidithiobacillus ferrooxidans</name>
    <name type="common">Thiobacillus ferrooxidans</name>
    <dbReference type="NCBI Taxonomy" id="920"/>
    <lineage>
        <taxon>Bacteria</taxon>
        <taxon>Pseudomonadati</taxon>
        <taxon>Pseudomonadota</taxon>
        <taxon>Acidithiobacillia</taxon>
        <taxon>Acidithiobacillales</taxon>
        <taxon>Acidithiobacillaceae</taxon>
        <taxon>Acidithiobacillus</taxon>
    </lineage>
</organism>
<comment type="caution">
    <text evidence="6">The sequence shown here is derived from an EMBL/GenBank/DDBJ whole genome shotgun (WGS) entry which is preliminary data.</text>
</comment>
<dbReference type="InterPro" id="IPR001048">
    <property type="entry name" value="Asp/Glu/Uridylate_kinase"/>
</dbReference>
<keyword evidence="4" id="KW-0067">ATP-binding</keyword>
<dbReference type="PANTHER" id="PTHR43654">
    <property type="entry name" value="GLUTAMATE 5-KINASE"/>
    <property type="match status" value="1"/>
</dbReference>
<dbReference type="GO" id="GO:0005829">
    <property type="term" value="C:cytosol"/>
    <property type="evidence" value="ECO:0007669"/>
    <property type="project" value="TreeGrafter"/>
</dbReference>
<dbReference type="PANTHER" id="PTHR43654:SF1">
    <property type="entry name" value="ISOPENTENYL PHOSPHATE KINASE"/>
    <property type="match status" value="1"/>
</dbReference>
<evidence type="ECO:0000256" key="3">
    <source>
        <dbReference type="ARBA" id="ARBA00022777"/>
    </source>
</evidence>
<dbReference type="AlphaFoldDB" id="A0A2W1K134"/>
<dbReference type="InterPro" id="IPR001057">
    <property type="entry name" value="Glu/AcGlu_kinase"/>
</dbReference>
<name>A0A2W1K134_ACIFR</name>
<dbReference type="GO" id="GO:0005524">
    <property type="term" value="F:ATP binding"/>
    <property type="evidence" value="ECO:0007669"/>
    <property type="project" value="UniProtKB-KW"/>
</dbReference>
<dbReference type="Gene3D" id="3.40.1160.10">
    <property type="entry name" value="Acetylglutamate kinase-like"/>
    <property type="match status" value="1"/>
</dbReference>
<evidence type="ECO:0000313" key="7">
    <source>
        <dbReference type="Proteomes" id="UP000248886"/>
    </source>
</evidence>
<evidence type="ECO:0000256" key="4">
    <source>
        <dbReference type="ARBA" id="ARBA00022840"/>
    </source>
</evidence>
<reference evidence="6 7" key="1">
    <citation type="submission" date="2018-06" db="EMBL/GenBank/DDBJ databases">
        <title>Draft sequence of Acidithiobacillus ferrooxidans CCM 4253.</title>
        <authorList>
            <person name="Moya-Beltran A."/>
            <person name="Castro M."/>
            <person name="Covarrubias P.C."/>
            <person name="Issotta F."/>
            <person name="Janiczek O."/>
            <person name="Mandl M."/>
            <person name="Kucera J."/>
            <person name="Quatrini R."/>
        </authorList>
    </citation>
    <scope>NUCLEOTIDE SEQUENCE [LARGE SCALE GENOMIC DNA]</scope>
    <source>
        <strain evidence="6 7">CCM 4253</strain>
    </source>
</reference>
<dbReference type="PRINTS" id="PR00474">
    <property type="entry name" value="GLU5KINASE"/>
</dbReference>
<keyword evidence="2" id="KW-0547">Nucleotide-binding</keyword>
<evidence type="ECO:0000313" key="6">
    <source>
        <dbReference type="EMBL" id="PZD80140.1"/>
    </source>
</evidence>
<gene>
    <name evidence="6" type="ORF">DN052_14640</name>
</gene>
<proteinExistence type="predicted"/>
<dbReference type="SUPFAM" id="SSF53633">
    <property type="entry name" value="Carbamate kinase-like"/>
    <property type="match status" value="1"/>
</dbReference>
<evidence type="ECO:0000259" key="5">
    <source>
        <dbReference type="Pfam" id="PF00696"/>
    </source>
</evidence>
<dbReference type="InterPro" id="IPR036393">
    <property type="entry name" value="AceGlu_kinase-like_sf"/>
</dbReference>
<feature type="domain" description="Aspartate/glutamate/uridylate kinase" evidence="5">
    <location>
        <begin position="25"/>
        <end position="131"/>
    </location>
</feature>
<dbReference type="EMBL" id="QKQP01000011">
    <property type="protein sequence ID" value="PZD80140.1"/>
    <property type="molecule type" value="Genomic_DNA"/>
</dbReference>
<protein>
    <submittedName>
        <fullName evidence="6">Amino acid kinase</fullName>
    </submittedName>
</protein>
<dbReference type="Proteomes" id="UP000248886">
    <property type="component" value="Unassembled WGS sequence"/>
</dbReference>
<evidence type="ECO:0000256" key="1">
    <source>
        <dbReference type="ARBA" id="ARBA00022679"/>
    </source>
</evidence>
<dbReference type="GO" id="GO:0004349">
    <property type="term" value="F:glutamate 5-kinase activity"/>
    <property type="evidence" value="ECO:0007669"/>
    <property type="project" value="TreeGrafter"/>
</dbReference>
<accession>A0A2W1K134</accession>
<dbReference type="RefSeq" id="WP_012537072.1">
    <property type="nucleotide sequence ID" value="NZ_AP025160.1"/>
</dbReference>
<keyword evidence="3 6" id="KW-0418">Kinase</keyword>
<sequence>MNTVDETTTHSVVLSRSALQQRARRWVIKIGSGLLTQDGQRLDLPAMRRFMRQILQLRAEGIEVVLISSGSVSIGKCRQGWAQKMTTAEERQAAASVGQSTLIHAYENLLAKEGFGGRLCVLKSSTRDCTGMPGHIFRSTTVQQWMIHPMRRIKNEVAAPRSEMPHFTAIPMFNIR</sequence>
<keyword evidence="1" id="KW-0808">Transferase</keyword>
<dbReference type="GeneID" id="65281352"/>
<evidence type="ECO:0000256" key="2">
    <source>
        <dbReference type="ARBA" id="ARBA00022741"/>
    </source>
</evidence>
<dbReference type="OrthoDB" id="9804434at2"/>
<dbReference type="Pfam" id="PF00696">
    <property type="entry name" value="AA_kinase"/>
    <property type="match status" value="1"/>
</dbReference>